<dbReference type="EMBL" id="CP029289">
    <property type="protein sequence ID" value="AWR94648.1"/>
    <property type="molecule type" value="Genomic_DNA"/>
</dbReference>
<dbReference type="Proteomes" id="UP000248044">
    <property type="component" value="Chromosome"/>
</dbReference>
<dbReference type="AlphaFoldDB" id="A0A2U9IF27"/>
<reference evidence="1 2" key="1">
    <citation type="submission" date="2018-05" db="EMBL/GenBank/DDBJ databases">
        <title>Complete Genome Sequences of Extremely Thermoacidophilic, Metal-Mobilizing Type-Strain Members of the Archaeal Family Sulfolobaceae: Acidianus brierleyi DSM-1651T, Acidianus sulfidivorans DSM-18786T, Metallosphaera hakonensis DSM-7519T, and Metallosphaera prunae DSM-10039T.</title>
        <authorList>
            <person name="Counts J.A."/>
            <person name="Kelly R.M."/>
        </authorList>
    </citation>
    <scope>NUCLEOTIDE SEQUENCE [LARGE SCALE GENOMIC DNA]</scope>
    <source>
        <strain evidence="1 2">DSM 1651</strain>
    </source>
</reference>
<protein>
    <submittedName>
        <fullName evidence="1">Uncharacterized protein</fullName>
    </submittedName>
</protein>
<dbReference type="OrthoDB" id="42571at2157"/>
<name>A0A2U9IF27_9CREN</name>
<organism evidence="1 2">
    <name type="scientific">Acidianus brierleyi</name>
    <dbReference type="NCBI Taxonomy" id="41673"/>
    <lineage>
        <taxon>Archaea</taxon>
        <taxon>Thermoproteota</taxon>
        <taxon>Thermoprotei</taxon>
        <taxon>Sulfolobales</taxon>
        <taxon>Sulfolobaceae</taxon>
        <taxon>Acidianus</taxon>
    </lineage>
</organism>
<accession>A0A2U9IF27</accession>
<dbReference type="RefSeq" id="WP_110270529.1">
    <property type="nucleotide sequence ID" value="NZ_CP029289.2"/>
</dbReference>
<keyword evidence="2" id="KW-1185">Reference proteome</keyword>
<dbReference type="GeneID" id="36832214"/>
<dbReference type="KEGG" id="abri:DFR85_08620"/>
<proteinExistence type="predicted"/>
<evidence type="ECO:0000313" key="1">
    <source>
        <dbReference type="EMBL" id="AWR94648.1"/>
    </source>
</evidence>
<gene>
    <name evidence="1" type="ORF">DFR85_08620</name>
</gene>
<dbReference type="NCBIfam" id="NF046072">
    <property type="entry name" value="UpsX"/>
    <property type="match status" value="1"/>
</dbReference>
<evidence type="ECO:0000313" key="2">
    <source>
        <dbReference type="Proteomes" id="UP000248044"/>
    </source>
</evidence>
<sequence length="666" mass="77679">MRPPIFDILFKLDTPPATYWLESSNGNIILKSDMIRQPFVQLFPELKIENKEWIYQRGNSLIEYKSGDTTLKKVEEFPGDVYYVYIDDKIEYIKKIKDSYIFQDNVYTNLIKYLDKLILYNNKDFLLIYRGKILNFEKPKSINVSKNNISLVYDGMTKVIDNDLNVDKYSFEGYVLGKASKGLIVKSLSNKILLNGNVIGYCQDLTAFLGEISNNIIILCGPIPKIYRENGWMQLNISSVEYRSFINSNFMILGNHDKTLIFDNQINLIYTLNPSVVIADSKKLYAFSDSHYFGVINTLEIKDIIKILRHKNTSEFPIKLAFNKFYDISYDKSFLTIDKKEKDNNVIMYLEPKKFEDGEVKIFLQNPFYHETYSTYVESEKPLVNFNGKILHANKGKVINTDFNALLEGYLDYKIPSRFKNKLRLSIGKNNIYYDISSKNGQIYVSEPIDLTNFEDNIILSIYIEREDLSILLKEFLLPIVRVEPNSDITRIAYNYDNIRKVILREENGKFVWDRVFLYPNFAKGILVAPAHSSLYINNSRYYLKKGINEICTKIDSNKRCFTVIGIDNPIEKLLYKVESNYLIITPIIKYYSPIEVYYGLHVYRGFPVKIIFPIDPAYNTVVIRAYIGNKKFVQKFTLDSLRISLNVAKILSNKLYEYMHSFGIL</sequence>